<evidence type="ECO:0000259" key="4">
    <source>
        <dbReference type="Pfam" id="PF07859"/>
    </source>
</evidence>
<dbReference type="Pfam" id="PF10294">
    <property type="entry name" value="Methyltransf_16"/>
    <property type="match status" value="1"/>
</dbReference>
<comment type="similarity">
    <text evidence="2">Belongs to the 'GDXG' lipolytic enzyme family.</text>
</comment>
<dbReference type="GO" id="GO:0005634">
    <property type="term" value="C:nucleus"/>
    <property type="evidence" value="ECO:0007669"/>
    <property type="project" value="TreeGrafter"/>
</dbReference>
<feature type="region of interest" description="Disordered" evidence="3">
    <location>
        <begin position="382"/>
        <end position="445"/>
    </location>
</feature>
<dbReference type="GO" id="GO:0015031">
    <property type="term" value="P:protein transport"/>
    <property type="evidence" value="ECO:0007669"/>
    <property type="project" value="InterPro"/>
</dbReference>
<dbReference type="SUPFAM" id="SSF53335">
    <property type="entry name" value="S-adenosyl-L-methionine-dependent methyltransferases"/>
    <property type="match status" value="1"/>
</dbReference>
<evidence type="ECO:0000313" key="6">
    <source>
        <dbReference type="Proteomes" id="UP000306102"/>
    </source>
</evidence>
<evidence type="ECO:0000256" key="2">
    <source>
        <dbReference type="ARBA" id="ARBA00010515"/>
    </source>
</evidence>
<dbReference type="AlphaFoldDB" id="A0A4S4E8G2"/>
<feature type="region of interest" description="Disordered" evidence="3">
    <location>
        <begin position="192"/>
        <end position="369"/>
    </location>
</feature>
<dbReference type="Gene3D" id="3.40.50.1820">
    <property type="entry name" value="alpha/beta hydrolase"/>
    <property type="match status" value="1"/>
</dbReference>
<dbReference type="InterPro" id="IPR029063">
    <property type="entry name" value="SAM-dependent_MTases_sf"/>
</dbReference>
<reference evidence="5 6" key="1">
    <citation type="journal article" date="2018" name="Proc. Natl. Acad. Sci. U.S.A.">
        <title>Draft genome sequence of Camellia sinensis var. sinensis provides insights into the evolution of the tea genome and tea quality.</title>
        <authorList>
            <person name="Wei C."/>
            <person name="Yang H."/>
            <person name="Wang S."/>
            <person name="Zhao J."/>
            <person name="Liu C."/>
            <person name="Gao L."/>
            <person name="Xia E."/>
            <person name="Lu Y."/>
            <person name="Tai Y."/>
            <person name="She G."/>
            <person name="Sun J."/>
            <person name="Cao H."/>
            <person name="Tong W."/>
            <person name="Gao Q."/>
            <person name="Li Y."/>
            <person name="Deng W."/>
            <person name="Jiang X."/>
            <person name="Wang W."/>
            <person name="Chen Q."/>
            <person name="Zhang S."/>
            <person name="Li H."/>
            <person name="Wu J."/>
            <person name="Wang P."/>
            <person name="Li P."/>
            <person name="Shi C."/>
            <person name="Zheng F."/>
            <person name="Jian J."/>
            <person name="Huang B."/>
            <person name="Shan D."/>
            <person name="Shi M."/>
            <person name="Fang C."/>
            <person name="Yue Y."/>
            <person name="Li F."/>
            <person name="Li D."/>
            <person name="Wei S."/>
            <person name="Han B."/>
            <person name="Jiang C."/>
            <person name="Yin Y."/>
            <person name="Xia T."/>
            <person name="Zhang Z."/>
            <person name="Bennetzen J.L."/>
            <person name="Zhao S."/>
            <person name="Wan X."/>
        </authorList>
    </citation>
    <scope>NUCLEOTIDE SEQUENCE [LARGE SCALE GENOMIC DNA]</scope>
    <source>
        <strain evidence="6">cv. Shuchazao</strain>
        <tissue evidence="5">Leaf</tissue>
    </source>
</reference>
<comment type="caution">
    <text evidence="5">The sequence shown here is derived from an EMBL/GenBank/DDBJ whole genome shotgun (WGS) entry which is preliminary data.</text>
</comment>
<feature type="compositionally biased region" description="Basic and acidic residues" evidence="3">
    <location>
        <begin position="232"/>
        <end position="271"/>
    </location>
</feature>
<feature type="compositionally biased region" description="Basic residues" evidence="3">
    <location>
        <begin position="328"/>
        <end position="337"/>
    </location>
</feature>
<dbReference type="InterPro" id="IPR038899">
    <property type="entry name" value="METTL22"/>
</dbReference>
<dbReference type="FunFam" id="1.20.1260.60:FF:000002">
    <property type="entry name" value="Vacuolar protein sorting-associated protein IST1"/>
    <property type="match status" value="1"/>
</dbReference>
<feature type="compositionally biased region" description="Basic and acidic residues" evidence="3">
    <location>
        <begin position="280"/>
        <end position="294"/>
    </location>
</feature>
<dbReference type="GO" id="GO:0008276">
    <property type="term" value="F:protein methyltransferase activity"/>
    <property type="evidence" value="ECO:0007669"/>
    <property type="project" value="InterPro"/>
</dbReference>
<proteinExistence type="inferred from homology"/>
<keyword evidence="6" id="KW-1185">Reference proteome</keyword>
<dbReference type="GO" id="GO:0016787">
    <property type="term" value="F:hydrolase activity"/>
    <property type="evidence" value="ECO:0007669"/>
    <property type="project" value="InterPro"/>
</dbReference>
<accession>A0A4S4E8G2</accession>
<dbReference type="InterPro" id="IPR042277">
    <property type="entry name" value="IST1-like"/>
</dbReference>
<protein>
    <recommendedName>
        <fullName evidence="4">Alpha/beta hydrolase fold-3 domain-containing protein</fullName>
    </recommendedName>
</protein>
<dbReference type="InterPro" id="IPR019410">
    <property type="entry name" value="Methyltransf_16"/>
</dbReference>
<feature type="compositionally biased region" description="Basic and acidic residues" evidence="3">
    <location>
        <begin position="310"/>
        <end position="327"/>
    </location>
</feature>
<evidence type="ECO:0000256" key="3">
    <source>
        <dbReference type="SAM" id="MobiDB-lite"/>
    </source>
</evidence>
<dbReference type="Proteomes" id="UP000306102">
    <property type="component" value="Unassembled WGS sequence"/>
</dbReference>
<dbReference type="STRING" id="542762.A0A4S4E8G2"/>
<dbReference type="InterPro" id="IPR029058">
    <property type="entry name" value="AB_hydrolase_fold"/>
</dbReference>
<dbReference type="Gene3D" id="1.20.1260.60">
    <property type="entry name" value="Vacuolar protein sorting-associated protein Ist1"/>
    <property type="match status" value="1"/>
</dbReference>
<feature type="domain" description="Alpha/beta hydrolase fold-3" evidence="4">
    <location>
        <begin position="513"/>
        <end position="578"/>
    </location>
</feature>
<sequence>MNFQELASPSDKGTCCPFSSPQNKECKSAIKLTKTRIDMIKRKRNAMEKFLRKDIADLLKTGLDINAYGRSEGFLVELNMSACYDFIEQFCGCILNHLSLMNKQRECPEECKEAVPSLMFAAARFADLPELRDLRSIFSERYGNSIEAYVDQKFVEKLKPMPPTKDMKLQLLQDIALESGLEWDSKALEQKLYNPPPSEQDLSENANDDKNKLHRSKDEPVRKTGNPAKQHHASDAPPKRNKEDDDRYKPRGSENREKTPSIDIRVARTDQNDPQTNSNSERKVSEENADDKKQQPSHHRFIPPPYTKPKASETEINGRDTVADAKPKPRSVRRTRVKPPPAHENIGSDEAAKPGLKMVKEDVCDEEDEEERAMDRLLMRYSTKQSPYEMGKVKEALKPPRLQEQSKDGPTPARATSLPPEPTNPIEMTSNGPERASSFQPDTGHVHPKLPDYDDFLARLAALKGKRALGYSLLVAYDDSWAAVKWVACHSTSNDSEILHPQNPQPYHKLSLLVYFHGGDFCIETTSSPTYHNYLNSLVAEANIIVASVDYRRALEYSLLVAYDDSWAAVKWVACHSTSNDSERGLVIVFTTTTSSAAISTIADAGGGGGYRDERVEPVDRKYIDAFKDEATPTHQVASLDEDGDLVVTRRCRTLKNHIFLRAGRSKDNYVVTIKHNITSSIPSVGLQVWRAELILADFVLHKMVASSEFNGIVAIELGAGTGLVGILLARVAKTIFLTDHGDEVVDNCADNVRLNSESFHSQASVHVRELDWKDSWPPKVVENFPSKKRHIWTSAEVEELQRASLIVAADVIYSDDLTNAFFNTLERLMMQRPEKVAYLALEKRYNFTLDDLNVVANGYSRFRSYLRDEGECNDLKSRSLPCFVGKLIDLTQIPQYVREYDRGNDVELWQIKYEKRKP</sequence>
<dbReference type="EMBL" id="SDRB02007044">
    <property type="protein sequence ID" value="THG11765.1"/>
    <property type="molecule type" value="Genomic_DNA"/>
</dbReference>
<dbReference type="InterPro" id="IPR013094">
    <property type="entry name" value="AB_hydrolase_3"/>
</dbReference>
<dbReference type="PANTHER" id="PTHR23108:SF0">
    <property type="entry name" value="METHYLTRANSFERASE-LIKE PROTEIN 22"/>
    <property type="match status" value="1"/>
</dbReference>
<dbReference type="Pfam" id="PF03398">
    <property type="entry name" value="Ist1"/>
    <property type="match status" value="1"/>
</dbReference>
<dbReference type="PANTHER" id="PTHR23108">
    <property type="entry name" value="METHYLTRANSFERASE-RELATED"/>
    <property type="match status" value="1"/>
</dbReference>
<evidence type="ECO:0000313" key="5">
    <source>
        <dbReference type="EMBL" id="THG11765.1"/>
    </source>
</evidence>
<dbReference type="InterPro" id="IPR005061">
    <property type="entry name" value="Ist1"/>
</dbReference>
<feature type="compositionally biased region" description="Basic and acidic residues" evidence="3">
    <location>
        <begin position="207"/>
        <end position="222"/>
    </location>
</feature>
<organism evidence="5 6">
    <name type="scientific">Camellia sinensis var. sinensis</name>
    <name type="common">China tea</name>
    <dbReference type="NCBI Taxonomy" id="542762"/>
    <lineage>
        <taxon>Eukaryota</taxon>
        <taxon>Viridiplantae</taxon>
        <taxon>Streptophyta</taxon>
        <taxon>Embryophyta</taxon>
        <taxon>Tracheophyta</taxon>
        <taxon>Spermatophyta</taxon>
        <taxon>Magnoliopsida</taxon>
        <taxon>eudicotyledons</taxon>
        <taxon>Gunneridae</taxon>
        <taxon>Pentapetalae</taxon>
        <taxon>asterids</taxon>
        <taxon>Ericales</taxon>
        <taxon>Theaceae</taxon>
        <taxon>Camellia</taxon>
    </lineage>
</organism>
<dbReference type="Pfam" id="PF07859">
    <property type="entry name" value="Abhydrolase_3"/>
    <property type="match status" value="1"/>
</dbReference>
<name>A0A4S4E8G2_CAMSN</name>
<gene>
    <name evidence="5" type="ORF">TEA_026061</name>
</gene>
<evidence type="ECO:0000256" key="1">
    <source>
        <dbReference type="ARBA" id="ARBA00005536"/>
    </source>
</evidence>
<dbReference type="Gene3D" id="3.40.50.150">
    <property type="entry name" value="Vaccinia Virus protein VP39"/>
    <property type="match status" value="1"/>
</dbReference>
<dbReference type="SUPFAM" id="SSF53474">
    <property type="entry name" value="alpha/beta-Hydrolases"/>
    <property type="match status" value="1"/>
</dbReference>
<feature type="compositionally biased region" description="Polar residues" evidence="3">
    <location>
        <begin position="426"/>
        <end position="441"/>
    </location>
</feature>
<comment type="similarity">
    <text evidence="1">Belongs to the IST1 family.</text>
</comment>